<evidence type="ECO:0000256" key="5">
    <source>
        <dbReference type="ARBA" id="ARBA00012681"/>
    </source>
</evidence>
<dbReference type="InterPro" id="IPR001926">
    <property type="entry name" value="TrpB-like_PALP"/>
</dbReference>
<keyword evidence="23" id="KW-1185">Reference proteome</keyword>
<comment type="cofactor">
    <cofactor evidence="1">
        <name>pyridoxal 5'-phosphate</name>
        <dbReference type="ChEBI" id="CHEBI:597326"/>
    </cofactor>
</comment>
<evidence type="ECO:0000256" key="8">
    <source>
        <dbReference type="ARBA" id="ARBA00022898"/>
    </source>
</evidence>
<dbReference type="NCBIfam" id="NF007989">
    <property type="entry name" value="PRK10717.1"/>
    <property type="match status" value="1"/>
</dbReference>
<dbReference type="EMBL" id="VLTL01000203">
    <property type="protein sequence ID" value="KAA0152887.1"/>
    <property type="molecule type" value="Genomic_DNA"/>
</dbReference>
<evidence type="ECO:0000256" key="14">
    <source>
        <dbReference type="ARBA" id="ARBA00072087"/>
    </source>
</evidence>
<evidence type="ECO:0000256" key="9">
    <source>
        <dbReference type="ARBA" id="ARBA00022946"/>
    </source>
</evidence>
<sequence length="369" mass="38723">MRAARAASAALRGARSVSTVGVVPTPPIDAGAVRLGLPGAVGNTPLIRLNSLSEETGCEILGKAEFLNPGGSIKDRAALFLVKAAEESGKLKPGGTVVEGTAGNTGIGLAHVCNARGYKCVIYMPDTQSQEKISLLRVLGADVRPVPAVPFTDPMNYNHLAMEYAESHENAVWTNQFDNVNNRRAHEETTGPELWAQTGGKLDGFVCATGTGGTLAGISRALKAASGGSTKVFLADPPGSVLYSWVTSGGAKMERSGSSITEGIGQGRITDNLADTELDGAIHVPDERTVAMVFRLLAEEGLFLGASSCLNVVAAYDMAQRLGPGKVVSTVLCDGAARYQSRLFSRSWLEDKGLFEAVAPEHRHLVAFD</sequence>
<dbReference type="GO" id="GO:0030170">
    <property type="term" value="F:pyridoxal phosphate binding"/>
    <property type="evidence" value="ECO:0007669"/>
    <property type="project" value="InterPro"/>
</dbReference>
<dbReference type="InterPro" id="IPR050214">
    <property type="entry name" value="Cys_Synth/Cystath_Beta-Synth"/>
</dbReference>
<evidence type="ECO:0000313" key="20">
    <source>
        <dbReference type="EMBL" id="KAA0152887.1"/>
    </source>
</evidence>
<comment type="similarity">
    <text evidence="4">Belongs to the cysteine synthase/cystathionine beta-synthase family.</text>
</comment>
<evidence type="ECO:0000313" key="24">
    <source>
        <dbReference type="Proteomes" id="UP000324907"/>
    </source>
</evidence>
<comment type="catalytic activity">
    <reaction evidence="11">
        <text>O-acetyl-L-serine + hydrogen sulfide = L-cysteine + acetate</text>
        <dbReference type="Rhea" id="RHEA:14829"/>
        <dbReference type="ChEBI" id="CHEBI:29919"/>
        <dbReference type="ChEBI" id="CHEBI:30089"/>
        <dbReference type="ChEBI" id="CHEBI:35235"/>
        <dbReference type="ChEBI" id="CHEBI:58340"/>
        <dbReference type="EC" id="2.5.1.47"/>
    </reaction>
</comment>
<dbReference type="InterPro" id="IPR000634">
    <property type="entry name" value="Ser/Thr_deHydtase_PyrdxlP-BS"/>
</dbReference>
<keyword evidence="8" id="KW-0663">Pyridoxal phosphate</keyword>
<evidence type="ECO:0000259" key="18">
    <source>
        <dbReference type="Pfam" id="PF00291"/>
    </source>
</evidence>
<dbReference type="Gene3D" id="3.40.50.1100">
    <property type="match status" value="2"/>
</dbReference>
<evidence type="ECO:0000256" key="13">
    <source>
        <dbReference type="ARBA" id="ARBA00058228"/>
    </source>
</evidence>
<dbReference type="PANTHER" id="PTHR10314">
    <property type="entry name" value="CYSTATHIONINE BETA-SYNTHASE"/>
    <property type="match status" value="1"/>
</dbReference>
<evidence type="ECO:0000313" key="22">
    <source>
        <dbReference type="Proteomes" id="UP000322899"/>
    </source>
</evidence>
<evidence type="ECO:0000256" key="16">
    <source>
        <dbReference type="ARBA" id="ARBA00079147"/>
    </source>
</evidence>
<evidence type="ECO:0000256" key="4">
    <source>
        <dbReference type="ARBA" id="ARBA00007103"/>
    </source>
</evidence>
<evidence type="ECO:0000256" key="6">
    <source>
        <dbReference type="ARBA" id="ARBA00022605"/>
    </source>
</evidence>
<name>A0A5A8EEM4_CAFRO</name>
<dbReference type="FunFam" id="3.40.50.1100:FF:000049">
    <property type="entry name" value="Cysteine synthase, putative"/>
    <property type="match status" value="1"/>
</dbReference>
<dbReference type="OMA" id="GYKCLII"/>
<evidence type="ECO:0000313" key="23">
    <source>
        <dbReference type="Proteomes" id="UP000323011"/>
    </source>
</evidence>
<dbReference type="OrthoDB" id="10259545at2759"/>
<dbReference type="FunFam" id="3.40.50.1100:FF:000011">
    <property type="entry name" value="Cysteine synthase (o-acetylserine)"/>
    <property type="match status" value="1"/>
</dbReference>
<organism evidence="21 22">
    <name type="scientific">Cafeteria roenbergensis</name>
    <name type="common">Marine flagellate</name>
    <dbReference type="NCBI Taxonomy" id="33653"/>
    <lineage>
        <taxon>Eukaryota</taxon>
        <taxon>Sar</taxon>
        <taxon>Stramenopiles</taxon>
        <taxon>Bigyra</taxon>
        <taxon>Opalozoa</taxon>
        <taxon>Bicosoecida</taxon>
        <taxon>Cafeteriaceae</taxon>
        <taxon>Cafeteria</taxon>
    </lineage>
</organism>
<dbReference type="InterPro" id="IPR036052">
    <property type="entry name" value="TrpB-like_PALP_sf"/>
</dbReference>
<evidence type="ECO:0000256" key="17">
    <source>
        <dbReference type="ARBA" id="ARBA00081847"/>
    </source>
</evidence>
<protein>
    <recommendedName>
        <fullName evidence="14">Cysteine synthase 1</fullName>
        <ecNumber evidence="5">2.5.1.47</ecNumber>
    </recommendedName>
    <alternativeName>
        <fullName evidence="15">O-acetylserine (thiol)-lyase 1</fullName>
    </alternativeName>
    <alternativeName>
        <fullName evidence="16">O-acetylserine sulfhydrylase 1</fullName>
    </alternativeName>
    <alternativeName>
        <fullName evidence="17">O-succinylserine sulfhydrylase</fullName>
    </alternativeName>
</protein>
<keyword evidence="7" id="KW-0808">Transferase</keyword>
<evidence type="ECO:0000256" key="1">
    <source>
        <dbReference type="ARBA" id="ARBA00001933"/>
    </source>
</evidence>
<reference evidence="22 23" key="1">
    <citation type="submission" date="2019-07" db="EMBL/GenBank/DDBJ databases">
        <title>Genomes of Cafeteria roenbergensis.</title>
        <authorList>
            <person name="Fischer M.G."/>
            <person name="Hackl T."/>
            <person name="Roman M."/>
        </authorList>
    </citation>
    <scope>NUCLEOTIDE SEQUENCE [LARGE SCALE GENOMIC DNA]</scope>
    <source>
        <strain evidence="19 23">BVI</strain>
        <strain evidence="21 22">E4-10P</strain>
        <strain evidence="20 24">RCC970-E3</strain>
    </source>
</reference>
<dbReference type="GO" id="GO:0005739">
    <property type="term" value="C:mitochondrion"/>
    <property type="evidence" value="ECO:0007669"/>
    <property type="project" value="UniProtKB-SubCell"/>
</dbReference>
<comment type="function">
    <text evidence="13">Catalyzes the conversion of O-succinyl-L-serine into cysteine, the last step in the cysteine biosynthesis pathway. Can also use O-acetyl-L-serine.</text>
</comment>
<evidence type="ECO:0000256" key="11">
    <source>
        <dbReference type="ARBA" id="ARBA00047931"/>
    </source>
</evidence>
<accession>A0A5A8EEM4</accession>
<comment type="catalytic activity">
    <reaction evidence="12">
        <text>O-succinyl-L-serine + hydrogen sulfide = L-cysteine + succinate</text>
        <dbReference type="Rhea" id="RHEA:53816"/>
        <dbReference type="ChEBI" id="CHEBI:29919"/>
        <dbReference type="ChEBI" id="CHEBI:30031"/>
        <dbReference type="ChEBI" id="CHEBI:35235"/>
        <dbReference type="ChEBI" id="CHEBI:136856"/>
    </reaction>
</comment>
<dbReference type="Proteomes" id="UP000322899">
    <property type="component" value="Unassembled WGS sequence"/>
</dbReference>
<gene>
    <name evidence="21" type="ORF">FNF27_02693</name>
    <name evidence="20" type="ORF">FNF28_06994</name>
    <name evidence="19" type="ORF">FNF29_05126</name>
</gene>
<evidence type="ECO:0000313" key="21">
    <source>
        <dbReference type="EMBL" id="KAA0175972.1"/>
    </source>
</evidence>
<dbReference type="PROSITE" id="PS00901">
    <property type="entry name" value="CYS_SYNTHASE"/>
    <property type="match status" value="1"/>
</dbReference>
<evidence type="ECO:0000256" key="2">
    <source>
        <dbReference type="ARBA" id="ARBA00004173"/>
    </source>
</evidence>
<keyword evidence="6" id="KW-0028">Amino-acid biosynthesis</keyword>
<dbReference type="Proteomes" id="UP000324907">
    <property type="component" value="Unassembled WGS sequence"/>
</dbReference>
<dbReference type="EC" id="2.5.1.47" evidence="5"/>
<dbReference type="GO" id="GO:0004124">
    <property type="term" value="F:cysteine synthase activity"/>
    <property type="evidence" value="ECO:0007669"/>
    <property type="project" value="UniProtKB-EC"/>
</dbReference>
<evidence type="ECO:0000313" key="19">
    <source>
        <dbReference type="EMBL" id="KAA0150551.1"/>
    </source>
</evidence>
<dbReference type="AlphaFoldDB" id="A0A5A8EEM4"/>
<evidence type="ECO:0000256" key="10">
    <source>
        <dbReference type="ARBA" id="ARBA00023128"/>
    </source>
</evidence>
<keyword evidence="10" id="KW-0496">Mitochondrion</keyword>
<dbReference type="EMBL" id="VLTN01000033">
    <property type="protein sequence ID" value="KAA0150551.1"/>
    <property type="molecule type" value="Genomic_DNA"/>
</dbReference>
<comment type="subcellular location">
    <subcellularLocation>
        <location evidence="2">Mitochondrion</location>
    </subcellularLocation>
</comment>
<comment type="pathway">
    <text evidence="3">Amino-acid biosynthesis; L-cysteine biosynthesis; L-cysteine from L-serine: step 2/2.</text>
</comment>
<keyword evidence="9" id="KW-0809">Transit peptide</keyword>
<dbReference type="PROSITE" id="PS00165">
    <property type="entry name" value="DEHYDRATASE_SER_THR"/>
    <property type="match status" value="1"/>
</dbReference>
<evidence type="ECO:0000256" key="12">
    <source>
        <dbReference type="ARBA" id="ARBA00050981"/>
    </source>
</evidence>
<evidence type="ECO:0000256" key="3">
    <source>
        <dbReference type="ARBA" id="ARBA00004962"/>
    </source>
</evidence>
<dbReference type="GO" id="GO:0006535">
    <property type="term" value="P:cysteine biosynthetic process from serine"/>
    <property type="evidence" value="ECO:0007669"/>
    <property type="project" value="InterPro"/>
</dbReference>
<proteinExistence type="inferred from homology"/>
<evidence type="ECO:0000256" key="7">
    <source>
        <dbReference type="ARBA" id="ARBA00022679"/>
    </source>
</evidence>
<dbReference type="SUPFAM" id="SSF53686">
    <property type="entry name" value="Tryptophan synthase beta subunit-like PLP-dependent enzymes"/>
    <property type="match status" value="1"/>
</dbReference>
<dbReference type="EMBL" id="VLTO01000011">
    <property type="protein sequence ID" value="KAA0175972.1"/>
    <property type="molecule type" value="Genomic_DNA"/>
</dbReference>
<evidence type="ECO:0000256" key="15">
    <source>
        <dbReference type="ARBA" id="ARBA00078262"/>
    </source>
</evidence>
<dbReference type="InterPro" id="IPR001216">
    <property type="entry name" value="P-phosphate_BS"/>
</dbReference>
<dbReference type="Pfam" id="PF00291">
    <property type="entry name" value="PALP"/>
    <property type="match status" value="1"/>
</dbReference>
<dbReference type="CDD" id="cd01561">
    <property type="entry name" value="CBS_like"/>
    <property type="match status" value="1"/>
</dbReference>
<dbReference type="Proteomes" id="UP000323011">
    <property type="component" value="Unassembled WGS sequence"/>
</dbReference>
<comment type="caution">
    <text evidence="21">The sequence shown here is derived from an EMBL/GenBank/DDBJ whole genome shotgun (WGS) entry which is preliminary data.</text>
</comment>
<feature type="domain" description="Tryptophan synthase beta chain-like PALP" evidence="18">
    <location>
        <begin position="40"/>
        <end position="334"/>
    </location>
</feature>